<dbReference type="PANTHER" id="PTHR43032">
    <property type="entry name" value="PROTEIN-METHIONINE-SULFOXIDE REDUCTASE"/>
    <property type="match status" value="1"/>
</dbReference>
<name>A0A318LZQ0_9PSEU</name>
<dbReference type="Proteomes" id="UP000247892">
    <property type="component" value="Unassembled WGS sequence"/>
</dbReference>
<dbReference type="Gene3D" id="3.90.420.10">
    <property type="entry name" value="Oxidoreductase, molybdopterin-binding domain"/>
    <property type="match status" value="1"/>
</dbReference>
<feature type="domain" description="Oxidoreductase molybdopterin-binding" evidence="1">
    <location>
        <begin position="35"/>
        <end position="179"/>
    </location>
</feature>
<dbReference type="CDD" id="cd02109">
    <property type="entry name" value="arch_bact_SO_family_Moco"/>
    <property type="match status" value="1"/>
</dbReference>
<evidence type="ECO:0000313" key="2">
    <source>
        <dbReference type="EMBL" id="PXY35755.1"/>
    </source>
</evidence>
<keyword evidence="3" id="KW-1185">Reference proteome</keyword>
<dbReference type="PANTHER" id="PTHR43032:SF4">
    <property type="entry name" value="OXIDOREDUCTASE MOLYBDOPTERIN-BINDING DOMAIN-CONTAINING PROTEIN"/>
    <property type="match status" value="1"/>
</dbReference>
<dbReference type="SUPFAM" id="SSF56524">
    <property type="entry name" value="Oxidoreductase molybdopterin-binding domain"/>
    <property type="match status" value="1"/>
</dbReference>
<gene>
    <name evidence="2" type="ORF">BA062_09715</name>
</gene>
<proteinExistence type="predicted"/>
<dbReference type="InterPro" id="IPR036374">
    <property type="entry name" value="OxRdtase_Mopterin-bd_sf"/>
</dbReference>
<dbReference type="AlphaFoldDB" id="A0A318LZQ0"/>
<protein>
    <submittedName>
        <fullName evidence="2">Molybdopterin-binding protein</fullName>
    </submittedName>
</protein>
<sequence length="199" mass="22744">MDIVTPGFRGRRRERDRALPPGQYLAEDFPVLSAGPTPRVRPEGWRFTIETETGETHAWTWAEFLALPAETPRVDIHCVTRWSKLDTEWRGVALDTLLAGVDTAADFVMAHSFDGYTTNVPLEDLLDGQSWIAYEYDGEPLDSEHGGPARLLVPHLYFWKSAKWVRGLTLSHADEPGFWESSGYHHYGDPWREQRYQGD</sequence>
<evidence type="ECO:0000259" key="1">
    <source>
        <dbReference type="Pfam" id="PF00174"/>
    </source>
</evidence>
<accession>A0A318LZQ0</accession>
<dbReference type="RefSeq" id="WP_110335761.1">
    <property type="nucleotide sequence ID" value="NZ_MASU01000005.1"/>
</dbReference>
<dbReference type="OrthoDB" id="9795587at2"/>
<dbReference type="Pfam" id="PF00174">
    <property type="entry name" value="Oxidored_molyb"/>
    <property type="match status" value="1"/>
</dbReference>
<dbReference type="InterPro" id="IPR000572">
    <property type="entry name" value="OxRdtase_Mopterin-bd_dom"/>
</dbReference>
<organism evidence="2 3">
    <name type="scientific">Prauserella flavalba</name>
    <dbReference type="NCBI Taxonomy" id="1477506"/>
    <lineage>
        <taxon>Bacteria</taxon>
        <taxon>Bacillati</taxon>
        <taxon>Actinomycetota</taxon>
        <taxon>Actinomycetes</taxon>
        <taxon>Pseudonocardiales</taxon>
        <taxon>Pseudonocardiaceae</taxon>
        <taxon>Prauserella</taxon>
    </lineage>
</organism>
<reference evidence="2 3" key="1">
    <citation type="submission" date="2016-07" db="EMBL/GenBank/DDBJ databases">
        <title>Draft genome sequence of Prauserella sp. YIM 121212, isolated from alkaline soil.</title>
        <authorList>
            <person name="Ruckert C."/>
            <person name="Albersmeier A."/>
            <person name="Jiang C.-L."/>
            <person name="Jiang Y."/>
            <person name="Kalinowski J."/>
            <person name="Schneider O."/>
            <person name="Winkler A."/>
            <person name="Zotchev S.B."/>
        </authorList>
    </citation>
    <scope>NUCLEOTIDE SEQUENCE [LARGE SCALE GENOMIC DNA]</scope>
    <source>
        <strain evidence="2 3">YIM 121212</strain>
    </source>
</reference>
<evidence type="ECO:0000313" key="3">
    <source>
        <dbReference type="Proteomes" id="UP000247892"/>
    </source>
</evidence>
<comment type="caution">
    <text evidence="2">The sequence shown here is derived from an EMBL/GenBank/DDBJ whole genome shotgun (WGS) entry which is preliminary data.</text>
</comment>
<dbReference type="EMBL" id="MASU01000005">
    <property type="protein sequence ID" value="PXY35755.1"/>
    <property type="molecule type" value="Genomic_DNA"/>
</dbReference>